<name>U7QWR5_PHOTE</name>
<sequence>MKKLFLMTALVCLMLMSGCVGVASKDIRSVRHEVFFSDKSPDNFRYCLTDNLDNLRDGRMLIEPVLNSKSVEILIGGQQLLKMRYYHRVVISEDRGKTKVSIQSLDDYYRPLTKNELKAMAENCL</sequence>
<dbReference type="PATRIC" id="fig|1389415.4.peg.3926"/>
<proteinExistence type="predicted"/>
<dbReference type="PROSITE" id="PS51257">
    <property type="entry name" value="PROKAR_LIPOPROTEIN"/>
    <property type="match status" value="1"/>
</dbReference>
<dbReference type="Proteomes" id="UP000017133">
    <property type="component" value="Unassembled WGS sequence"/>
</dbReference>
<gene>
    <name evidence="2" type="ORF">O185_19610</name>
</gene>
<keyword evidence="3" id="KW-1185">Reference proteome</keyword>
<comment type="caution">
    <text evidence="2">The sequence shown here is derived from an EMBL/GenBank/DDBJ whole genome shotgun (WGS) entry which is preliminary data.</text>
</comment>
<evidence type="ECO:0000256" key="1">
    <source>
        <dbReference type="SAM" id="SignalP"/>
    </source>
</evidence>
<evidence type="ECO:0000313" key="3">
    <source>
        <dbReference type="Proteomes" id="UP000017133"/>
    </source>
</evidence>
<reference evidence="2 3" key="1">
    <citation type="submission" date="2013-10" db="EMBL/GenBank/DDBJ databases">
        <title>Whole Genome Shotgun Sequence of Photorhabdus temperata J3.</title>
        <authorList>
            <person name="Park G.-S."/>
            <person name="Hong S.-J."/>
            <person name="Shin J.-H."/>
        </authorList>
    </citation>
    <scope>NUCLEOTIDE SEQUENCE [LARGE SCALE GENOMIC DNA]</scope>
    <source>
        <strain evidence="2 3">J3</strain>
    </source>
</reference>
<feature type="chain" id="PRO_5004688441" description="Lipoprotein" evidence="1">
    <location>
        <begin position="23"/>
        <end position="125"/>
    </location>
</feature>
<evidence type="ECO:0000313" key="2">
    <source>
        <dbReference type="EMBL" id="ERT11400.1"/>
    </source>
</evidence>
<dbReference type="AlphaFoldDB" id="U7QWR5"/>
<accession>U7QWR5</accession>
<dbReference type="RefSeq" id="WP_023045806.1">
    <property type="nucleotide sequence ID" value="NZ_AXDT01000196.1"/>
</dbReference>
<organism evidence="2 3">
    <name type="scientific">Photorhabdus temperata J3</name>
    <dbReference type="NCBI Taxonomy" id="1389415"/>
    <lineage>
        <taxon>Bacteria</taxon>
        <taxon>Pseudomonadati</taxon>
        <taxon>Pseudomonadota</taxon>
        <taxon>Gammaproteobacteria</taxon>
        <taxon>Enterobacterales</taxon>
        <taxon>Morganellaceae</taxon>
        <taxon>Photorhabdus</taxon>
    </lineage>
</organism>
<feature type="signal peptide" evidence="1">
    <location>
        <begin position="1"/>
        <end position="22"/>
    </location>
</feature>
<dbReference type="EMBL" id="AXDT01000196">
    <property type="protein sequence ID" value="ERT11400.1"/>
    <property type="molecule type" value="Genomic_DNA"/>
</dbReference>
<protein>
    <recommendedName>
        <fullName evidence="4">Lipoprotein</fullName>
    </recommendedName>
</protein>
<evidence type="ECO:0008006" key="4">
    <source>
        <dbReference type="Google" id="ProtNLM"/>
    </source>
</evidence>
<keyword evidence="1" id="KW-0732">Signal</keyword>